<dbReference type="InterPro" id="IPR000673">
    <property type="entry name" value="Sig_transdc_resp-reg_Me-estase"/>
</dbReference>
<feature type="active site" evidence="4">
    <location>
        <position position="143"/>
    </location>
</feature>
<sequence>MKAAQLTDALAGRDIRALVIAGSAGGVDALLKLLPLLPSGYSLPVIVMLHVPEHRDSRLAELFSSRISVPAREAADKEDIAAGTVYFAGSGYHLSIENDHRFSLSNEPPVHFARPAIDVLMVSAAEAYGPHLAAVLLTGANQDGADGMRIIKACGGLTVVQDPAEAQVATMPEQAIKKQAPDLILNLSEIGDLLLQLERK</sequence>
<dbReference type="EMBL" id="JAFBIL020000010">
    <property type="protein sequence ID" value="MBZ2209825.1"/>
    <property type="molecule type" value="Genomic_DNA"/>
</dbReference>
<dbReference type="CDD" id="cd16433">
    <property type="entry name" value="CheB"/>
    <property type="match status" value="1"/>
</dbReference>
<name>A0ABS7SV79_9BURK</name>
<comment type="caution">
    <text evidence="6">The sequence shown here is derived from an EMBL/GenBank/DDBJ whole genome shotgun (WGS) entry which is preliminary data.</text>
</comment>
<dbReference type="InterPro" id="IPR035909">
    <property type="entry name" value="CheB_C"/>
</dbReference>
<feature type="domain" description="CheB-type methylesterase" evidence="5">
    <location>
        <begin position="11"/>
        <end position="200"/>
    </location>
</feature>
<dbReference type="RefSeq" id="WP_223470574.1">
    <property type="nucleotide sequence ID" value="NZ_JAFBIL020000010.1"/>
</dbReference>
<evidence type="ECO:0000256" key="4">
    <source>
        <dbReference type="PROSITE-ProRule" id="PRU00050"/>
    </source>
</evidence>
<evidence type="ECO:0000256" key="3">
    <source>
        <dbReference type="ARBA" id="ARBA00048267"/>
    </source>
</evidence>
<dbReference type="PROSITE" id="PS50122">
    <property type="entry name" value="CHEB"/>
    <property type="match status" value="1"/>
</dbReference>
<dbReference type="PANTHER" id="PTHR42872:SF6">
    <property type="entry name" value="PROTEIN-GLUTAMATE METHYLESTERASE_PROTEIN-GLUTAMINE GLUTAMINASE"/>
    <property type="match status" value="1"/>
</dbReference>
<feature type="active site" evidence="4">
    <location>
        <position position="23"/>
    </location>
</feature>
<dbReference type="Pfam" id="PF01339">
    <property type="entry name" value="CheB_methylest"/>
    <property type="match status" value="1"/>
</dbReference>
<dbReference type="Proteomes" id="UP000809349">
    <property type="component" value="Unassembled WGS sequence"/>
</dbReference>
<organism evidence="6 7">
    <name type="scientific">Massilia soli</name>
    <dbReference type="NCBI Taxonomy" id="2792854"/>
    <lineage>
        <taxon>Bacteria</taxon>
        <taxon>Pseudomonadati</taxon>
        <taxon>Pseudomonadota</taxon>
        <taxon>Betaproteobacteria</taxon>
        <taxon>Burkholderiales</taxon>
        <taxon>Oxalobacteraceae</taxon>
        <taxon>Telluria group</taxon>
        <taxon>Massilia</taxon>
    </lineage>
</organism>
<evidence type="ECO:0000313" key="7">
    <source>
        <dbReference type="Proteomes" id="UP000809349"/>
    </source>
</evidence>
<dbReference type="Gene3D" id="3.40.50.180">
    <property type="entry name" value="Methylesterase CheB, C-terminal domain"/>
    <property type="match status" value="1"/>
</dbReference>
<keyword evidence="1 4" id="KW-0378">Hydrolase</keyword>
<protein>
    <recommendedName>
        <fullName evidence="2">protein-glutamate methylesterase</fullName>
        <ecNumber evidence="2">3.1.1.61</ecNumber>
    </recommendedName>
</protein>
<reference evidence="6 7" key="2">
    <citation type="submission" date="2021-08" db="EMBL/GenBank/DDBJ databases">
        <title>Massilia sp. R798.</title>
        <authorList>
            <person name="Baek J.H."/>
            <person name="Jung H.S."/>
            <person name="Kim K.R."/>
            <person name="Jeon C.O."/>
        </authorList>
    </citation>
    <scope>NUCLEOTIDE SEQUENCE [LARGE SCALE GENOMIC DNA]</scope>
    <source>
        <strain evidence="6 7">R798</strain>
    </source>
</reference>
<dbReference type="EC" id="3.1.1.61" evidence="2"/>
<accession>A0ABS7SV79</accession>
<evidence type="ECO:0000256" key="1">
    <source>
        <dbReference type="ARBA" id="ARBA00022801"/>
    </source>
</evidence>
<gene>
    <name evidence="6" type="ORF">I4X03_021375</name>
</gene>
<dbReference type="SUPFAM" id="SSF52738">
    <property type="entry name" value="Methylesterase CheB, C-terminal domain"/>
    <property type="match status" value="1"/>
</dbReference>
<comment type="catalytic activity">
    <reaction evidence="3">
        <text>[protein]-L-glutamate 5-O-methyl ester + H2O = L-glutamyl-[protein] + methanol + H(+)</text>
        <dbReference type="Rhea" id="RHEA:23236"/>
        <dbReference type="Rhea" id="RHEA-COMP:10208"/>
        <dbReference type="Rhea" id="RHEA-COMP:10311"/>
        <dbReference type="ChEBI" id="CHEBI:15377"/>
        <dbReference type="ChEBI" id="CHEBI:15378"/>
        <dbReference type="ChEBI" id="CHEBI:17790"/>
        <dbReference type="ChEBI" id="CHEBI:29973"/>
        <dbReference type="ChEBI" id="CHEBI:82795"/>
        <dbReference type="EC" id="3.1.1.61"/>
    </reaction>
</comment>
<keyword evidence="4" id="KW-0145">Chemotaxis</keyword>
<proteinExistence type="predicted"/>
<evidence type="ECO:0000256" key="2">
    <source>
        <dbReference type="ARBA" id="ARBA00039140"/>
    </source>
</evidence>
<keyword evidence="7" id="KW-1185">Reference proteome</keyword>
<reference evidence="6 7" key="1">
    <citation type="submission" date="2021-01" db="EMBL/GenBank/DDBJ databases">
        <authorList>
            <person name="Ruan W."/>
            <person name="Khan S.A."/>
            <person name="Jeon C.O."/>
        </authorList>
    </citation>
    <scope>NUCLEOTIDE SEQUENCE [LARGE SCALE GENOMIC DNA]</scope>
    <source>
        <strain evidence="6 7">R798</strain>
    </source>
</reference>
<evidence type="ECO:0000259" key="5">
    <source>
        <dbReference type="PROSITE" id="PS50122"/>
    </source>
</evidence>
<evidence type="ECO:0000313" key="6">
    <source>
        <dbReference type="EMBL" id="MBZ2209825.1"/>
    </source>
</evidence>
<feature type="active site" evidence="4">
    <location>
        <position position="50"/>
    </location>
</feature>
<dbReference type="PANTHER" id="PTHR42872">
    <property type="entry name" value="PROTEIN-GLUTAMATE METHYLESTERASE/PROTEIN-GLUTAMINE GLUTAMINASE"/>
    <property type="match status" value="1"/>
</dbReference>